<dbReference type="EMBL" id="JARBJD010000036">
    <property type="protein sequence ID" value="KAK2958575.1"/>
    <property type="molecule type" value="Genomic_DNA"/>
</dbReference>
<evidence type="ECO:0000313" key="5">
    <source>
        <dbReference type="Proteomes" id="UP001281761"/>
    </source>
</evidence>
<accession>A0ABQ9Y4B1</accession>
<evidence type="ECO:0000256" key="2">
    <source>
        <dbReference type="ARBA" id="ARBA00023274"/>
    </source>
</evidence>
<protein>
    <submittedName>
        <fullName evidence="4">60S ribosomal protein L30-1</fullName>
    </submittedName>
</protein>
<proteinExistence type="predicted"/>
<organism evidence="4 5">
    <name type="scientific">Blattamonas nauphoetae</name>
    <dbReference type="NCBI Taxonomy" id="2049346"/>
    <lineage>
        <taxon>Eukaryota</taxon>
        <taxon>Metamonada</taxon>
        <taxon>Preaxostyla</taxon>
        <taxon>Oxymonadida</taxon>
        <taxon>Blattamonas</taxon>
    </lineage>
</organism>
<gene>
    <name evidence="4" type="ORF">BLNAU_6344</name>
</gene>
<keyword evidence="5" id="KW-1185">Reference proteome</keyword>
<evidence type="ECO:0000256" key="1">
    <source>
        <dbReference type="ARBA" id="ARBA00022980"/>
    </source>
</evidence>
<dbReference type="SUPFAM" id="SSF55315">
    <property type="entry name" value="L30e-like"/>
    <property type="match status" value="1"/>
</dbReference>
<keyword evidence="2" id="KW-0687">Ribonucleoprotein</keyword>
<dbReference type="InterPro" id="IPR029064">
    <property type="entry name" value="Ribosomal_eL30-like_sf"/>
</dbReference>
<sequence>MSSAAQAKNKRAQEGVNAKIALMIKSGKYVVGYKETLDTLRKGNAKVILVSSNIPSLRKAELEYYSMLAHVPVHHYNGDNVALGAACGKYFRVGSLCCLDAGDSDILTIAK</sequence>
<dbReference type="Pfam" id="PF01248">
    <property type="entry name" value="Ribosomal_L7Ae"/>
    <property type="match status" value="1"/>
</dbReference>
<reference evidence="4 5" key="1">
    <citation type="journal article" date="2022" name="bioRxiv">
        <title>Genomics of Preaxostyla Flagellates Illuminates Evolutionary Transitions and the Path Towards Mitochondrial Loss.</title>
        <authorList>
            <person name="Novak L.V.F."/>
            <person name="Treitli S.C."/>
            <person name="Pyrih J."/>
            <person name="Halakuc P."/>
            <person name="Pipaliya S.V."/>
            <person name="Vacek V."/>
            <person name="Brzon O."/>
            <person name="Soukal P."/>
            <person name="Eme L."/>
            <person name="Dacks J.B."/>
            <person name="Karnkowska A."/>
            <person name="Elias M."/>
            <person name="Hampl V."/>
        </authorList>
    </citation>
    <scope>NUCLEOTIDE SEQUENCE [LARGE SCALE GENOMIC DNA]</scope>
    <source>
        <strain evidence="4">NAU3</strain>
        <tissue evidence="4">Gut</tissue>
    </source>
</reference>
<dbReference type="GO" id="GO:0005840">
    <property type="term" value="C:ribosome"/>
    <property type="evidence" value="ECO:0007669"/>
    <property type="project" value="UniProtKB-KW"/>
</dbReference>
<dbReference type="Gene3D" id="3.30.1330.30">
    <property type="match status" value="1"/>
</dbReference>
<evidence type="ECO:0000313" key="4">
    <source>
        <dbReference type="EMBL" id="KAK2958575.1"/>
    </source>
</evidence>
<dbReference type="InterPro" id="IPR039109">
    <property type="entry name" value="Ribosomal_eL30-like"/>
</dbReference>
<dbReference type="InterPro" id="IPR004038">
    <property type="entry name" value="Ribosomal_eL8/eL30/eS12/Gad45"/>
</dbReference>
<comment type="caution">
    <text evidence="4">The sequence shown here is derived from an EMBL/GenBank/DDBJ whole genome shotgun (WGS) entry which is preliminary data.</text>
</comment>
<dbReference type="PANTHER" id="PTHR11449">
    <property type="entry name" value="RIBOSOMAL PROTEIN L30"/>
    <property type="match status" value="1"/>
</dbReference>
<dbReference type="NCBIfam" id="NF002172">
    <property type="entry name" value="PRK01018.1"/>
    <property type="match status" value="1"/>
</dbReference>
<dbReference type="Proteomes" id="UP001281761">
    <property type="component" value="Unassembled WGS sequence"/>
</dbReference>
<feature type="domain" description="Ribosomal protein eL8/eL30/eS12/Gadd45" evidence="3">
    <location>
        <begin position="16"/>
        <end position="107"/>
    </location>
</feature>
<keyword evidence="1 4" id="KW-0689">Ribosomal protein</keyword>
<name>A0ABQ9Y4B1_9EUKA</name>
<evidence type="ECO:0000259" key="3">
    <source>
        <dbReference type="Pfam" id="PF01248"/>
    </source>
</evidence>